<protein>
    <submittedName>
        <fullName evidence="2">Uncharacterized protein</fullName>
    </submittedName>
</protein>
<dbReference type="OrthoDB" id="5056640at2"/>
<keyword evidence="1" id="KW-0812">Transmembrane</keyword>
<evidence type="ECO:0000256" key="1">
    <source>
        <dbReference type="SAM" id="Phobius"/>
    </source>
</evidence>
<accession>A0A4R9AGB7</accession>
<keyword evidence="1" id="KW-1133">Transmembrane helix</keyword>
<feature type="transmembrane region" description="Helical" evidence="1">
    <location>
        <begin position="24"/>
        <end position="43"/>
    </location>
</feature>
<organism evidence="2 3">
    <name type="scientific">Cryobacterium suzukii</name>
    <dbReference type="NCBI Taxonomy" id="1259198"/>
    <lineage>
        <taxon>Bacteria</taxon>
        <taxon>Bacillati</taxon>
        <taxon>Actinomycetota</taxon>
        <taxon>Actinomycetes</taxon>
        <taxon>Micrococcales</taxon>
        <taxon>Microbacteriaceae</taxon>
        <taxon>Cryobacterium</taxon>
    </lineage>
</organism>
<reference evidence="2 3" key="1">
    <citation type="submission" date="2019-03" db="EMBL/GenBank/DDBJ databases">
        <title>Genomics of glacier-inhabiting Cryobacterium strains.</title>
        <authorList>
            <person name="Liu Q."/>
            <person name="Xin Y.-H."/>
        </authorList>
    </citation>
    <scope>NUCLEOTIDE SEQUENCE [LARGE SCALE GENOMIC DNA]</scope>
    <source>
        <strain evidence="2 3">Sr39</strain>
    </source>
</reference>
<proteinExistence type="predicted"/>
<evidence type="ECO:0000313" key="3">
    <source>
        <dbReference type="Proteomes" id="UP000298170"/>
    </source>
</evidence>
<name>A0A4R9AGB7_9MICO</name>
<keyword evidence="3" id="KW-1185">Reference proteome</keyword>
<dbReference type="RefSeq" id="WP_134514134.1">
    <property type="nucleotide sequence ID" value="NZ_SOHJ01000007.1"/>
</dbReference>
<dbReference type="AlphaFoldDB" id="A0A4R9AGB7"/>
<keyword evidence="1" id="KW-0472">Membrane</keyword>
<dbReference type="Proteomes" id="UP000298170">
    <property type="component" value="Unassembled WGS sequence"/>
</dbReference>
<evidence type="ECO:0000313" key="2">
    <source>
        <dbReference type="EMBL" id="TFD60985.1"/>
    </source>
</evidence>
<dbReference type="EMBL" id="SOHJ01000007">
    <property type="protein sequence ID" value="TFD60985.1"/>
    <property type="molecule type" value="Genomic_DNA"/>
</dbReference>
<gene>
    <name evidence="2" type="ORF">E3T39_07745</name>
</gene>
<sequence>MKLGDSVSGGTSVAALARKRARRAWIPAALLVVIICGVGFITARVNGSWWAVPVTAPSADQTATDGMSTFTKPGVDYFTRSGVVKMQLRPDATPPSDLGLPASGETVTTPLRPLEIRVLGPEGAFILDAVDSFTVWSENDHTVAVEATYAGNGEYGEAFALLERLGPNFGWTEADLAQLESDLVVDQRTTQGDRYSARIGPADAIGAHVSATISVDLTASGTELIFRVAVEAP</sequence>
<comment type="caution">
    <text evidence="2">The sequence shown here is derived from an EMBL/GenBank/DDBJ whole genome shotgun (WGS) entry which is preliminary data.</text>
</comment>